<evidence type="ECO:0000313" key="2">
    <source>
        <dbReference type="Proteomes" id="UP000887565"/>
    </source>
</evidence>
<accession>A0A915L3I3</accession>
<protein>
    <submittedName>
        <fullName evidence="3">Uncharacterized protein</fullName>
    </submittedName>
</protein>
<feature type="region of interest" description="Disordered" evidence="1">
    <location>
        <begin position="1"/>
        <end position="35"/>
    </location>
</feature>
<organism evidence="2 3">
    <name type="scientific">Romanomermis culicivorax</name>
    <name type="common">Nematode worm</name>
    <dbReference type="NCBI Taxonomy" id="13658"/>
    <lineage>
        <taxon>Eukaryota</taxon>
        <taxon>Metazoa</taxon>
        <taxon>Ecdysozoa</taxon>
        <taxon>Nematoda</taxon>
        <taxon>Enoplea</taxon>
        <taxon>Dorylaimia</taxon>
        <taxon>Mermithida</taxon>
        <taxon>Mermithoidea</taxon>
        <taxon>Mermithidae</taxon>
        <taxon>Romanomermis</taxon>
    </lineage>
</organism>
<dbReference type="Proteomes" id="UP000887565">
    <property type="component" value="Unplaced"/>
</dbReference>
<evidence type="ECO:0000256" key="1">
    <source>
        <dbReference type="SAM" id="MobiDB-lite"/>
    </source>
</evidence>
<dbReference type="AlphaFoldDB" id="A0A915L3I3"/>
<proteinExistence type="predicted"/>
<evidence type="ECO:0000313" key="3">
    <source>
        <dbReference type="WBParaSite" id="nRc.2.0.1.t45633-RA"/>
    </source>
</evidence>
<keyword evidence="2" id="KW-1185">Reference proteome</keyword>
<dbReference type="WBParaSite" id="nRc.2.0.1.t45633-RA">
    <property type="protein sequence ID" value="nRc.2.0.1.t45633-RA"/>
    <property type="gene ID" value="nRc.2.0.1.g45633"/>
</dbReference>
<sequence length="67" mass="6928">MSSSSDDMESSPGKSMTKPPHGWTSRRKPIFGNRGTVAVGNGDASVMLTTMLMAHNGSPKALGTGCC</sequence>
<reference evidence="3" key="1">
    <citation type="submission" date="2022-11" db="UniProtKB">
        <authorList>
            <consortium name="WormBaseParasite"/>
        </authorList>
    </citation>
    <scope>IDENTIFICATION</scope>
</reference>
<name>A0A915L3I3_ROMCU</name>